<dbReference type="STRING" id="3750.A0A498IHR7"/>
<keyword evidence="5" id="KW-1133">Transmembrane helix</keyword>
<evidence type="ECO:0000256" key="2">
    <source>
        <dbReference type="ARBA" id="ARBA00022676"/>
    </source>
</evidence>
<evidence type="ECO:0000256" key="7">
    <source>
        <dbReference type="ARBA" id="ARBA00023136"/>
    </source>
</evidence>
<keyword evidence="3" id="KW-0808">Transferase</keyword>
<keyword evidence="2" id="KW-0328">Glycosyltransferase</keyword>
<sequence length="188" mass="21310">MIVFTIFIFWVCEKIKQKAFKYGAFCVWGQVYKVSIGAAWELSWSSNRLVIQVLDDSTDLTIKQMVELECQRWASEGINIRATCFDTMKKVEIILFVKKKSEKNLPVCTNKYNPLKQPDDDNNTGGFGVIGDFVAALSEFEGDSIIAIAVLQQQSDDSSNLGPIINVIRLFPQIFFQSELSHVKRQAN</sequence>
<name>A0A498IHR7_MALDO</name>
<evidence type="ECO:0000313" key="8">
    <source>
        <dbReference type="EMBL" id="RXH80773.1"/>
    </source>
</evidence>
<reference evidence="8 9" key="1">
    <citation type="submission" date="2018-10" db="EMBL/GenBank/DDBJ databases">
        <title>A high-quality apple genome assembly.</title>
        <authorList>
            <person name="Hu J."/>
        </authorList>
    </citation>
    <scope>NUCLEOTIDE SEQUENCE [LARGE SCALE GENOMIC DNA]</scope>
    <source>
        <strain evidence="9">cv. HFTH1</strain>
        <tissue evidence="8">Young leaf</tissue>
    </source>
</reference>
<dbReference type="GO" id="GO:0000139">
    <property type="term" value="C:Golgi membrane"/>
    <property type="evidence" value="ECO:0007669"/>
    <property type="project" value="UniProtKB-SubCell"/>
</dbReference>
<proteinExistence type="predicted"/>
<dbReference type="Proteomes" id="UP000290289">
    <property type="component" value="Chromosome 12"/>
</dbReference>
<organism evidence="8 9">
    <name type="scientific">Malus domestica</name>
    <name type="common">Apple</name>
    <name type="synonym">Pyrus malus</name>
    <dbReference type="NCBI Taxonomy" id="3750"/>
    <lineage>
        <taxon>Eukaryota</taxon>
        <taxon>Viridiplantae</taxon>
        <taxon>Streptophyta</taxon>
        <taxon>Embryophyta</taxon>
        <taxon>Tracheophyta</taxon>
        <taxon>Spermatophyta</taxon>
        <taxon>Magnoliopsida</taxon>
        <taxon>eudicotyledons</taxon>
        <taxon>Gunneridae</taxon>
        <taxon>Pentapetalae</taxon>
        <taxon>rosids</taxon>
        <taxon>fabids</taxon>
        <taxon>Rosales</taxon>
        <taxon>Rosaceae</taxon>
        <taxon>Amygdaloideae</taxon>
        <taxon>Maleae</taxon>
        <taxon>Malus</taxon>
    </lineage>
</organism>
<keyword evidence="9" id="KW-1185">Reference proteome</keyword>
<comment type="caution">
    <text evidence="8">The sequence shown here is derived from an EMBL/GenBank/DDBJ whole genome shotgun (WGS) entry which is preliminary data.</text>
</comment>
<dbReference type="EMBL" id="RDQH01000338">
    <property type="protein sequence ID" value="RXH80773.1"/>
    <property type="molecule type" value="Genomic_DNA"/>
</dbReference>
<dbReference type="PANTHER" id="PTHR32044:SF17">
    <property type="entry name" value="GLUCOMANNAN 4-BETA-MANNOSYLTRANSFERASE 2"/>
    <property type="match status" value="1"/>
</dbReference>
<keyword evidence="7" id="KW-0472">Membrane</keyword>
<evidence type="ECO:0000256" key="3">
    <source>
        <dbReference type="ARBA" id="ARBA00022679"/>
    </source>
</evidence>
<keyword evidence="4" id="KW-0812">Transmembrane</keyword>
<keyword evidence="6" id="KW-0333">Golgi apparatus</keyword>
<evidence type="ECO:0000256" key="5">
    <source>
        <dbReference type="ARBA" id="ARBA00022989"/>
    </source>
</evidence>
<evidence type="ECO:0000256" key="6">
    <source>
        <dbReference type="ARBA" id="ARBA00023034"/>
    </source>
</evidence>
<evidence type="ECO:0000256" key="1">
    <source>
        <dbReference type="ARBA" id="ARBA00004394"/>
    </source>
</evidence>
<evidence type="ECO:0000313" key="9">
    <source>
        <dbReference type="Proteomes" id="UP000290289"/>
    </source>
</evidence>
<accession>A0A498IHR7</accession>
<protein>
    <submittedName>
        <fullName evidence="8">Uncharacterized protein</fullName>
    </submittedName>
</protein>
<dbReference type="PANTHER" id="PTHR32044">
    <property type="entry name" value="GLUCOMANNAN 4-BETA-MANNOSYLTRANSFERASE 9"/>
    <property type="match status" value="1"/>
</dbReference>
<dbReference type="AlphaFoldDB" id="A0A498IHR7"/>
<evidence type="ECO:0000256" key="4">
    <source>
        <dbReference type="ARBA" id="ARBA00022692"/>
    </source>
</evidence>
<dbReference type="GO" id="GO:0051753">
    <property type="term" value="F:mannan synthase activity"/>
    <property type="evidence" value="ECO:0007669"/>
    <property type="project" value="TreeGrafter"/>
</dbReference>
<comment type="subcellular location">
    <subcellularLocation>
        <location evidence="1">Golgi apparatus membrane</location>
    </subcellularLocation>
</comment>
<gene>
    <name evidence="8" type="ORF">DVH24_004687</name>
</gene>